<keyword evidence="4" id="KW-1185">Reference proteome</keyword>
<reference evidence="4" key="1">
    <citation type="submission" date="2017-06" db="EMBL/GenBank/DDBJ databases">
        <authorList>
            <person name="Varghese N."/>
            <person name="Submissions S."/>
        </authorList>
    </citation>
    <scope>NUCLEOTIDE SEQUENCE [LARGE SCALE GENOMIC DNA]</scope>
    <source>
        <strain evidence="4">DSM 44485</strain>
    </source>
</reference>
<keyword evidence="2" id="KW-0472">Membrane</keyword>
<evidence type="ECO:0000256" key="1">
    <source>
        <dbReference type="SAM" id="MobiDB-lite"/>
    </source>
</evidence>
<gene>
    <name evidence="3" type="ORF">SAMN06265355_103373</name>
</gene>
<dbReference type="EMBL" id="FZNP01000003">
    <property type="protein sequence ID" value="SNR50679.1"/>
    <property type="molecule type" value="Genomic_DNA"/>
</dbReference>
<name>A0A238WYJ4_9ACTN</name>
<feature type="region of interest" description="Disordered" evidence="1">
    <location>
        <begin position="37"/>
        <end position="73"/>
    </location>
</feature>
<organism evidence="3 4">
    <name type="scientific">Actinomadura mexicana</name>
    <dbReference type="NCBI Taxonomy" id="134959"/>
    <lineage>
        <taxon>Bacteria</taxon>
        <taxon>Bacillati</taxon>
        <taxon>Actinomycetota</taxon>
        <taxon>Actinomycetes</taxon>
        <taxon>Streptosporangiales</taxon>
        <taxon>Thermomonosporaceae</taxon>
        <taxon>Actinomadura</taxon>
    </lineage>
</organism>
<evidence type="ECO:0000313" key="3">
    <source>
        <dbReference type="EMBL" id="SNR50679.1"/>
    </source>
</evidence>
<keyword evidence="2" id="KW-0812">Transmembrane</keyword>
<dbReference type="AlphaFoldDB" id="A0A238WYJ4"/>
<evidence type="ECO:0000313" key="4">
    <source>
        <dbReference type="Proteomes" id="UP000198420"/>
    </source>
</evidence>
<sequence>MHAKPSATPKGGGILRQPTSVWATAFAAVVAFMGIGLGSTSTTPSRTPPRRPDPGTEEAPGRSRGLRPAVALS</sequence>
<accession>A0A238WYJ4</accession>
<dbReference type="Proteomes" id="UP000198420">
    <property type="component" value="Unassembled WGS sequence"/>
</dbReference>
<evidence type="ECO:0000256" key="2">
    <source>
        <dbReference type="SAM" id="Phobius"/>
    </source>
</evidence>
<feature type="transmembrane region" description="Helical" evidence="2">
    <location>
        <begin position="20"/>
        <end position="41"/>
    </location>
</feature>
<proteinExistence type="predicted"/>
<keyword evidence="2" id="KW-1133">Transmembrane helix</keyword>
<protein>
    <submittedName>
        <fullName evidence="3">Uncharacterized protein</fullName>
    </submittedName>
</protein>